<dbReference type="CDD" id="cd07067">
    <property type="entry name" value="HP_PGM_like"/>
    <property type="match status" value="1"/>
</dbReference>
<dbReference type="STRING" id="364032.SAMN05443662_0047"/>
<dbReference type="InterPro" id="IPR029033">
    <property type="entry name" value="His_PPase_superfam"/>
</dbReference>
<name>A0A1N6DCV1_9GAMM</name>
<dbReference type="PANTHER" id="PTHR48100">
    <property type="entry name" value="BROAD-SPECIFICITY PHOSPHATASE YOR283W-RELATED"/>
    <property type="match status" value="1"/>
</dbReference>
<reference evidence="2" key="1">
    <citation type="submission" date="2016-11" db="EMBL/GenBank/DDBJ databases">
        <authorList>
            <person name="Varghese N."/>
            <person name="Submissions S."/>
        </authorList>
    </citation>
    <scope>NUCLEOTIDE SEQUENCE [LARGE SCALE GENOMIC DNA]</scope>
    <source>
        <strain evidence="2">DSM 17737</strain>
    </source>
</reference>
<dbReference type="InterPro" id="IPR050275">
    <property type="entry name" value="PGM_Phosphatase"/>
</dbReference>
<protein>
    <submittedName>
        <fullName evidence="1">Alpha-ribazole phosphatase</fullName>
    </submittedName>
</protein>
<evidence type="ECO:0000313" key="1">
    <source>
        <dbReference type="EMBL" id="SIN68622.1"/>
    </source>
</evidence>
<dbReference type="GO" id="GO:0016791">
    <property type="term" value="F:phosphatase activity"/>
    <property type="evidence" value="ECO:0007669"/>
    <property type="project" value="TreeGrafter"/>
</dbReference>
<proteinExistence type="predicted"/>
<dbReference type="SMART" id="SM00855">
    <property type="entry name" value="PGAM"/>
    <property type="match status" value="1"/>
</dbReference>
<dbReference type="Proteomes" id="UP000198461">
    <property type="component" value="Unassembled WGS sequence"/>
</dbReference>
<dbReference type="OrthoDB" id="9783269at2"/>
<keyword evidence="2" id="KW-1185">Reference proteome</keyword>
<gene>
    <name evidence="1" type="ORF">SAMN05443662_0047</name>
</gene>
<dbReference type="InterPro" id="IPR013078">
    <property type="entry name" value="His_Pase_superF_clade-1"/>
</dbReference>
<dbReference type="RefSeq" id="WP_074200401.1">
    <property type="nucleotide sequence ID" value="NZ_FSRE01000001.1"/>
</dbReference>
<evidence type="ECO:0000313" key="2">
    <source>
        <dbReference type="Proteomes" id="UP000198461"/>
    </source>
</evidence>
<dbReference type="SUPFAM" id="SSF53254">
    <property type="entry name" value="Phosphoglycerate mutase-like"/>
    <property type="match status" value="1"/>
</dbReference>
<dbReference type="AlphaFoldDB" id="A0A1N6DCV1"/>
<organism evidence="1 2">
    <name type="scientific">Sulfurivirga caldicuralii</name>
    <dbReference type="NCBI Taxonomy" id="364032"/>
    <lineage>
        <taxon>Bacteria</taxon>
        <taxon>Pseudomonadati</taxon>
        <taxon>Pseudomonadota</taxon>
        <taxon>Gammaproteobacteria</taxon>
        <taxon>Thiotrichales</taxon>
        <taxon>Piscirickettsiaceae</taxon>
        <taxon>Sulfurivirga</taxon>
    </lineage>
</organism>
<dbReference type="GO" id="GO:0005737">
    <property type="term" value="C:cytoplasm"/>
    <property type="evidence" value="ECO:0007669"/>
    <property type="project" value="TreeGrafter"/>
</dbReference>
<dbReference type="EMBL" id="FSRE01000001">
    <property type="protein sequence ID" value="SIN68622.1"/>
    <property type="molecule type" value="Genomic_DNA"/>
</dbReference>
<dbReference type="Pfam" id="PF00300">
    <property type="entry name" value="His_Phos_1"/>
    <property type="match status" value="1"/>
</dbReference>
<dbReference type="Gene3D" id="3.40.50.1240">
    <property type="entry name" value="Phosphoglycerate mutase-like"/>
    <property type="match status" value="1"/>
</dbReference>
<accession>A0A1N6DCV1</accession>
<sequence length="191" mass="21450">MRLDLLCHGEIVSDAFLCGSRCDAHLSARGLGQMRKRLIRRRYAVVYTSPATRCRAFAEEWADTHNLKVDAVEDLRERDWGEWDGLPLETIQKRWPIELEAYLAAPFEVTPPGAEPFEAYQQRIQRTFEQLLGSGADPALAVTHAGVIKLCAQQVLGFDNAHLFHFGVEPASLVGFAAVGQFVRLEQLEND</sequence>
<dbReference type="PANTHER" id="PTHR48100:SF1">
    <property type="entry name" value="HISTIDINE PHOSPHATASE FAMILY PROTEIN-RELATED"/>
    <property type="match status" value="1"/>
</dbReference>